<organism evidence="2 3">
    <name type="scientific">Coleophoma crateriformis</name>
    <dbReference type="NCBI Taxonomy" id="565419"/>
    <lineage>
        <taxon>Eukaryota</taxon>
        <taxon>Fungi</taxon>
        <taxon>Dikarya</taxon>
        <taxon>Ascomycota</taxon>
        <taxon>Pezizomycotina</taxon>
        <taxon>Leotiomycetes</taxon>
        <taxon>Helotiales</taxon>
        <taxon>Dermateaceae</taxon>
        <taxon>Coleophoma</taxon>
    </lineage>
</organism>
<evidence type="ECO:0000256" key="1">
    <source>
        <dbReference type="SAM" id="MobiDB-lite"/>
    </source>
</evidence>
<name>A0A3D8QM10_9HELO</name>
<evidence type="ECO:0000313" key="3">
    <source>
        <dbReference type="Proteomes" id="UP000256328"/>
    </source>
</evidence>
<dbReference type="Proteomes" id="UP000256328">
    <property type="component" value="Unassembled WGS sequence"/>
</dbReference>
<comment type="caution">
    <text evidence="2">The sequence shown here is derived from an EMBL/GenBank/DDBJ whole genome shotgun (WGS) entry which is preliminary data.</text>
</comment>
<dbReference type="Pfam" id="PF23151">
    <property type="entry name" value="NuiA_2"/>
    <property type="match status" value="1"/>
</dbReference>
<dbReference type="PANTHER" id="PTHR42093">
    <property type="match status" value="1"/>
</dbReference>
<accession>A0A3D8QM10</accession>
<dbReference type="InterPro" id="IPR056539">
    <property type="entry name" value="NuiA-like"/>
</dbReference>
<protein>
    <submittedName>
        <fullName evidence="2">Uncharacterized protein</fullName>
    </submittedName>
</protein>
<keyword evidence="3" id="KW-1185">Reference proteome</keyword>
<sequence>MGIFASAIATAKRKLQTIRFKKEAKGVNNKSTPTDAAKPSPLSPAQQEFEEGLYDEHLASTAPPTTTREAVTTDRALVPESASGAGIERAATAGTTAAAVSTNTTASTPIQPPSTATGKMASDEDYAAFLDKANQDPSEGMSDKPQAKIAGNGKLEFKATDSGAKVPPVLDQLQAYYMSDADEEFVPVCLKLSGKGLPDESTFAKLVNHPSPSSAEVSIMDIGEWDPQGQYKEVVDAVRQAGKGSDVRVYRIVKGGTRVEYWVVTTEGGHLVGVKALAIES</sequence>
<feature type="region of interest" description="Disordered" evidence="1">
    <location>
        <begin position="22"/>
        <end position="50"/>
    </location>
</feature>
<gene>
    <name evidence="2" type="ORF">BP5796_11030</name>
</gene>
<proteinExistence type="predicted"/>
<feature type="region of interest" description="Disordered" evidence="1">
    <location>
        <begin position="100"/>
        <end position="119"/>
    </location>
</feature>
<dbReference type="EMBL" id="PDLN01000017">
    <property type="protein sequence ID" value="RDW62728.1"/>
    <property type="molecule type" value="Genomic_DNA"/>
</dbReference>
<dbReference type="OrthoDB" id="5366485at2759"/>
<evidence type="ECO:0000313" key="2">
    <source>
        <dbReference type="EMBL" id="RDW62728.1"/>
    </source>
</evidence>
<dbReference type="AlphaFoldDB" id="A0A3D8QM10"/>
<dbReference type="PANTHER" id="PTHR42093:SF1">
    <property type="match status" value="1"/>
</dbReference>
<reference evidence="2 3" key="1">
    <citation type="journal article" date="2018" name="IMA Fungus">
        <title>IMA Genome-F 9: Draft genome sequence of Annulohypoxylon stygium, Aspergillus mulundensis, Berkeleyomyces basicola (syn. Thielaviopsis basicola), Ceratocystis smalleyi, two Cercospora beticola strains, Coleophoma cylindrospora, Fusarium fracticaudum, Phialophora cf. hyalina, and Morchella septimelata.</title>
        <authorList>
            <person name="Wingfield B.D."/>
            <person name="Bills G.F."/>
            <person name="Dong Y."/>
            <person name="Huang W."/>
            <person name="Nel W.J."/>
            <person name="Swalarsk-Parry B.S."/>
            <person name="Vaghefi N."/>
            <person name="Wilken P.M."/>
            <person name="An Z."/>
            <person name="de Beer Z.W."/>
            <person name="De Vos L."/>
            <person name="Chen L."/>
            <person name="Duong T.A."/>
            <person name="Gao Y."/>
            <person name="Hammerbacher A."/>
            <person name="Kikkert J.R."/>
            <person name="Li Y."/>
            <person name="Li H."/>
            <person name="Li K."/>
            <person name="Li Q."/>
            <person name="Liu X."/>
            <person name="Ma X."/>
            <person name="Naidoo K."/>
            <person name="Pethybridge S.J."/>
            <person name="Sun J."/>
            <person name="Steenkamp E.T."/>
            <person name="van der Nest M.A."/>
            <person name="van Wyk S."/>
            <person name="Wingfield M.J."/>
            <person name="Xiong C."/>
            <person name="Yue Q."/>
            <person name="Zhang X."/>
        </authorList>
    </citation>
    <scope>NUCLEOTIDE SEQUENCE [LARGE SCALE GENOMIC DNA]</scope>
    <source>
        <strain evidence="2 3">BP5796</strain>
    </source>
</reference>